<dbReference type="EMBL" id="JABKKF010000001">
    <property type="protein sequence ID" value="NPD90784.1"/>
    <property type="molecule type" value="Genomic_DNA"/>
</dbReference>
<gene>
    <name evidence="2" type="ORF">HPS56_00160</name>
</gene>
<evidence type="ECO:0000259" key="1">
    <source>
        <dbReference type="Pfam" id="PF13084"/>
    </source>
</evidence>
<organism evidence="2 3">
    <name type="scientific">Xylanibacter muris</name>
    <dbReference type="NCBI Taxonomy" id="2736290"/>
    <lineage>
        <taxon>Bacteria</taxon>
        <taxon>Pseudomonadati</taxon>
        <taxon>Bacteroidota</taxon>
        <taxon>Bacteroidia</taxon>
        <taxon>Bacteroidales</taxon>
        <taxon>Prevotellaceae</taxon>
        <taxon>Xylanibacter</taxon>
    </lineage>
</organism>
<comment type="caution">
    <text evidence="2">The sequence shown here is derived from an EMBL/GenBank/DDBJ whole genome shotgun (WGS) entry which is preliminary data.</text>
</comment>
<dbReference type="Proteomes" id="UP000714420">
    <property type="component" value="Unassembled WGS sequence"/>
</dbReference>
<sequence length="496" mass="56097">MASHYLRQAVEAGIPESELRLSSGLRPELAPTGKSIYAFDNPENQKKHPWNAALKALAINTGVWAFDLIVLDADFAKINFSTIRHNIKNGFVWDNDQFSTNLFAHPYHGGLYFNSARSNGMNFWESVPYSFLGSLMWETMLETEPPAINDLIATTVGGVCIGEITHRISDLVYDDRRRGLPRFITEFVGAVVCPVRAINRIISGDAWKVRRDYYKYHDYNRLPVKFSAAAGYRYIADNNSLFRGEGNPYLNINVAYGDPFSDEENSPYDYFTADFNFGMGSNQPLISGMHLLGRLWSAPIYINNDMKAQFGFYQHFNYYDSQPVKDGSSQVPFRISEAAAVGPGLIYKFPKIGSLTSLEQRIFVDAILLGGSLSDYYNVIDRDYNMGSGFSFKVNTFMEFGKTGSLSLNADFYRIYTWKGYEGKNLKDTDPLYLNSQGDKGNASLLVFNSAFRFSLSTHVSLDFSAAYYLRRTVYSYHENVNANTFDARIGLMYSL</sequence>
<name>A0ABX2AIE7_9BACT</name>
<keyword evidence="3" id="KW-1185">Reference proteome</keyword>
<feature type="domain" description="DUF3943" evidence="1">
    <location>
        <begin position="90"/>
        <end position="195"/>
    </location>
</feature>
<dbReference type="Pfam" id="PF13084">
    <property type="entry name" value="DUF3943"/>
    <property type="match status" value="1"/>
</dbReference>
<evidence type="ECO:0000313" key="2">
    <source>
        <dbReference type="EMBL" id="NPD90784.1"/>
    </source>
</evidence>
<accession>A0ABX2AIE7</accession>
<protein>
    <submittedName>
        <fullName evidence="2">DUF3943 domain-containing protein</fullName>
    </submittedName>
</protein>
<proteinExistence type="predicted"/>
<dbReference type="InterPro" id="IPR025079">
    <property type="entry name" value="DUF3943"/>
</dbReference>
<reference evidence="2 3" key="1">
    <citation type="submission" date="2020-05" db="EMBL/GenBank/DDBJ databases">
        <title>Distinct polysaccharide utilization as determinants for interspecies competition between intestinal Prevotella spp.</title>
        <authorList>
            <person name="Galvez E.J.C."/>
            <person name="Iljazovic A."/>
            <person name="Strowig T."/>
        </authorList>
    </citation>
    <scope>NUCLEOTIDE SEQUENCE [LARGE SCALE GENOMIC DNA]</scope>
    <source>
        <strain evidence="2 3">PMUR</strain>
    </source>
</reference>
<evidence type="ECO:0000313" key="3">
    <source>
        <dbReference type="Proteomes" id="UP000714420"/>
    </source>
</evidence>